<organism evidence="1 2">
    <name type="scientific">Colwellia marinimaniae</name>
    <dbReference type="NCBI Taxonomy" id="1513592"/>
    <lineage>
        <taxon>Bacteria</taxon>
        <taxon>Pseudomonadati</taxon>
        <taxon>Pseudomonadota</taxon>
        <taxon>Gammaproteobacteria</taxon>
        <taxon>Alteromonadales</taxon>
        <taxon>Colwelliaceae</taxon>
        <taxon>Colwellia</taxon>
    </lineage>
</organism>
<proteinExistence type="predicted"/>
<accession>A0ABQ0MVP0</accession>
<dbReference type="Proteomes" id="UP000197068">
    <property type="component" value="Unassembled WGS sequence"/>
</dbReference>
<name>A0ABQ0MVP0_9GAMM</name>
<sequence>MPIACYWSIERLALIYFSYAQQDHKLNETGITDSIQLKIWQ</sequence>
<dbReference type="EMBL" id="BDQM01000014">
    <property type="protein sequence ID" value="GAW96426.1"/>
    <property type="molecule type" value="Genomic_DNA"/>
</dbReference>
<protein>
    <submittedName>
        <fullName evidence="1">Uncharacterized protein</fullName>
    </submittedName>
</protein>
<reference evidence="1 2" key="1">
    <citation type="submission" date="2017-06" db="EMBL/GenBank/DDBJ databases">
        <title>Whole Genome Sequences of Colwellia marinimaniae MTCD1.</title>
        <authorList>
            <person name="Kusumoto H."/>
            <person name="Inoue M."/>
            <person name="Tanikawa K."/>
            <person name="Maeji H."/>
            <person name="Cameron J.H."/>
            <person name="Bartlett D.H."/>
        </authorList>
    </citation>
    <scope>NUCLEOTIDE SEQUENCE [LARGE SCALE GENOMIC DNA]</scope>
    <source>
        <strain evidence="1 2">MTCD1</strain>
    </source>
</reference>
<evidence type="ECO:0000313" key="1">
    <source>
        <dbReference type="EMBL" id="GAW96426.1"/>
    </source>
</evidence>
<keyword evidence="2" id="KW-1185">Reference proteome</keyword>
<comment type="caution">
    <text evidence="1">The sequence shown here is derived from an EMBL/GenBank/DDBJ whole genome shotgun (WGS) entry which is preliminary data.</text>
</comment>
<evidence type="ECO:0000313" key="2">
    <source>
        <dbReference type="Proteomes" id="UP000197068"/>
    </source>
</evidence>
<gene>
    <name evidence="1" type="ORF">MTCD1_02040</name>
</gene>